<feature type="region of interest" description="Disordered" evidence="8">
    <location>
        <begin position="1"/>
        <end position="20"/>
    </location>
</feature>
<dbReference type="InterPro" id="IPR051472">
    <property type="entry name" value="T3SS_Stator/FliH"/>
</dbReference>
<dbReference type="PATRIC" id="fig|543877.4.peg.132"/>
<evidence type="ECO:0000256" key="8">
    <source>
        <dbReference type="SAM" id="MobiDB-lite"/>
    </source>
</evidence>
<evidence type="ECO:0000256" key="1">
    <source>
        <dbReference type="ARBA" id="ARBA00003041"/>
    </source>
</evidence>
<dbReference type="InterPro" id="IPR018035">
    <property type="entry name" value="Flagellar_FliH/T3SS_HrpE"/>
</dbReference>
<evidence type="ECO:0000256" key="6">
    <source>
        <dbReference type="ARBA" id="ARBA00022927"/>
    </source>
</evidence>
<keyword evidence="11" id="KW-1185">Reference proteome</keyword>
<dbReference type="RefSeq" id="WP_047805441.1">
    <property type="nucleotide sequence ID" value="NZ_CP011805.1"/>
</dbReference>
<dbReference type="KEGG" id="amx:AM2010_131"/>
<organism evidence="10 11">
    <name type="scientific">Pelagerythrobacter marensis</name>
    <dbReference type="NCBI Taxonomy" id="543877"/>
    <lineage>
        <taxon>Bacteria</taxon>
        <taxon>Pseudomonadati</taxon>
        <taxon>Pseudomonadota</taxon>
        <taxon>Alphaproteobacteria</taxon>
        <taxon>Sphingomonadales</taxon>
        <taxon>Erythrobacteraceae</taxon>
        <taxon>Pelagerythrobacter</taxon>
    </lineage>
</organism>
<gene>
    <name evidence="10" type="ORF">AM2010_131</name>
</gene>
<dbReference type="PANTHER" id="PTHR34982:SF1">
    <property type="entry name" value="FLAGELLAR ASSEMBLY PROTEIN FLIH"/>
    <property type="match status" value="1"/>
</dbReference>
<feature type="compositionally biased region" description="Low complexity" evidence="8">
    <location>
        <begin position="35"/>
        <end position="45"/>
    </location>
</feature>
<keyword evidence="10" id="KW-0966">Cell projection</keyword>
<dbReference type="GO" id="GO:0044781">
    <property type="term" value="P:bacterial-type flagellum organization"/>
    <property type="evidence" value="ECO:0007669"/>
    <property type="project" value="UniProtKB-KW"/>
</dbReference>
<keyword evidence="4" id="KW-0813">Transport</keyword>
<keyword evidence="6" id="KW-0653">Protein transport</keyword>
<evidence type="ECO:0000259" key="9">
    <source>
        <dbReference type="Pfam" id="PF02108"/>
    </source>
</evidence>
<dbReference type="AlphaFoldDB" id="A0A0G3X6H4"/>
<keyword evidence="10" id="KW-0282">Flagellum</keyword>
<feature type="region of interest" description="Disordered" evidence="8">
    <location>
        <begin position="34"/>
        <end position="75"/>
    </location>
</feature>
<sequence length="202" mass="21836">MSSVTALKASLPLDRLRGGGGFARDPRFAGLFRSPATEPATAAAPEPDPVAEAYRKGFEDGRAEAEAHAAEREREADAQRAAIELSFARFDAASADALRERLRQTVLALCEDAILPLALDAQGLAARVEKAVGMLQRAQDERRVLLHPEDLALIRDRLPSDLELVADPAIERGGLRIDSDDGGIDDGPKQWRRILAEAFGEC</sequence>
<evidence type="ECO:0000256" key="5">
    <source>
        <dbReference type="ARBA" id="ARBA00022795"/>
    </source>
</evidence>
<accession>A0A0G3X6H4</accession>
<dbReference type="Pfam" id="PF02108">
    <property type="entry name" value="FliH"/>
    <property type="match status" value="1"/>
</dbReference>
<evidence type="ECO:0000256" key="2">
    <source>
        <dbReference type="ARBA" id="ARBA00006602"/>
    </source>
</evidence>
<evidence type="ECO:0000256" key="3">
    <source>
        <dbReference type="ARBA" id="ARBA00016507"/>
    </source>
</evidence>
<dbReference type="STRING" id="543877.AM2010_131"/>
<name>A0A0G3X6H4_9SPHN</name>
<dbReference type="OrthoDB" id="7506803at2"/>
<dbReference type="EMBL" id="CP011805">
    <property type="protein sequence ID" value="AKM06221.1"/>
    <property type="molecule type" value="Genomic_DNA"/>
</dbReference>
<evidence type="ECO:0000256" key="7">
    <source>
        <dbReference type="ARBA" id="ARBA00023225"/>
    </source>
</evidence>
<comment type="function">
    <text evidence="1">Needed for flagellar regrowth and assembly.</text>
</comment>
<keyword evidence="5" id="KW-1005">Bacterial flagellum biogenesis</keyword>
<dbReference type="GO" id="GO:0015031">
    <property type="term" value="P:protein transport"/>
    <property type="evidence" value="ECO:0007669"/>
    <property type="project" value="UniProtKB-KW"/>
</dbReference>
<comment type="similarity">
    <text evidence="2">Belongs to the FliH family.</text>
</comment>
<evidence type="ECO:0000313" key="11">
    <source>
        <dbReference type="Proteomes" id="UP000037643"/>
    </source>
</evidence>
<dbReference type="GO" id="GO:0005829">
    <property type="term" value="C:cytosol"/>
    <property type="evidence" value="ECO:0007669"/>
    <property type="project" value="TreeGrafter"/>
</dbReference>
<dbReference type="Proteomes" id="UP000037643">
    <property type="component" value="Chromosome"/>
</dbReference>
<feature type="compositionally biased region" description="Basic and acidic residues" evidence="8">
    <location>
        <begin position="53"/>
        <end position="75"/>
    </location>
</feature>
<protein>
    <recommendedName>
        <fullName evidence="3">Flagellar assembly protein FliH</fullName>
    </recommendedName>
</protein>
<evidence type="ECO:0000256" key="4">
    <source>
        <dbReference type="ARBA" id="ARBA00022448"/>
    </source>
</evidence>
<keyword evidence="7" id="KW-1006">Bacterial flagellum protein export</keyword>
<dbReference type="PANTHER" id="PTHR34982">
    <property type="entry name" value="YOP PROTEINS TRANSLOCATION PROTEIN L"/>
    <property type="match status" value="1"/>
</dbReference>
<proteinExistence type="inferred from homology"/>
<feature type="domain" description="Flagellar assembly protein FliH/Type III secretion system HrpE" evidence="9">
    <location>
        <begin position="96"/>
        <end position="191"/>
    </location>
</feature>
<evidence type="ECO:0000313" key="10">
    <source>
        <dbReference type="EMBL" id="AKM06221.1"/>
    </source>
</evidence>
<keyword evidence="10" id="KW-0969">Cilium</keyword>
<reference evidence="10 11" key="1">
    <citation type="submission" date="2015-06" db="EMBL/GenBank/DDBJ databases">
        <authorList>
            <person name="Kim K.M."/>
        </authorList>
    </citation>
    <scope>NUCLEOTIDE SEQUENCE [LARGE SCALE GENOMIC DNA]</scope>
    <source>
        <strain evidence="10 11">KCTC 22370</strain>
    </source>
</reference>